<dbReference type="GO" id="GO:0016192">
    <property type="term" value="P:vesicle-mediated transport"/>
    <property type="evidence" value="ECO:0007669"/>
    <property type="project" value="TreeGrafter"/>
</dbReference>
<protein>
    <submittedName>
        <fullName evidence="8">C-Jun-amino-terminal kinase-interacting protein 4</fullName>
    </submittedName>
</protein>
<dbReference type="GO" id="GO:0030159">
    <property type="term" value="F:signaling receptor complex adaptor activity"/>
    <property type="evidence" value="ECO:0007669"/>
    <property type="project" value="TreeGrafter"/>
</dbReference>
<name>A0A5J4NTH2_9TREM</name>
<feature type="non-terminal residue" evidence="8">
    <location>
        <position position="1059"/>
    </location>
</feature>
<dbReference type="GO" id="GO:0016301">
    <property type="term" value="F:kinase activity"/>
    <property type="evidence" value="ECO:0007669"/>
    <property type="project" value="UniProtKB-KW"/>
</dbReference>
<gene>
    <name evidence="8" type="ORF">DEA37_0003032</name>
</gene>
<dbReference type="Proteomes" id="UP000324629">
    <property type="component" value="Unassembled WGS sequence"/>
</dbReference>
<keyword evidence="8" id="KW-0808">Transferase</keyword>
<sequence>MHTDSTTINVSKEGNVAATFSSSLPSTPGSVCLPTMSAEDDKKTNDESTGSLRDFYLCGSSSGVQDGSGDSSRNSPASVGFVCEDVQRITSNIYNEFKAMIEAYGVPVVERLMPLVITLLKNLDELYRDRSAYQVEVDQLREQCSFMTGELDREKERRKQSELRLLQAEDAFEEEKKSSESRIEALTTTCRHAELRFQNVKDQVTRMEAKEADWKKESTQLHERINELIRSNVEIADRLKYALRQKNPPTRAGPVRLGSSAAPVADFRVDISTSSNLSGAVESENMYDTTSAGFGFDEMPSTDDGPCVEDELPAGMRKEIDILIKQNIELVATKNALNVVKDDLLAKIDSLNFENATLKESVTLLTQIRSSLQTELATTDQLLTEARTEADELKERLSALSHKVEDTGGSMHRKRFTRAEMSRVLSERNQYKERLMELQEAVRLSETLRAGQKGHPELLVGLGGTSGASSTSSVTRPLQSLQNFFAAFSSNNRAESSASDRSETPTGESTRPTSNGSHAWVTISRRHTEAPIYGWCDGIDQPGLSHSPALDKVRKQSSPSTEVFPVPIQCRMIGGLHKRHLEIASALVVHIRSNDLKESELRRTEIWLIGRGPAEQTDSLTTVSGTNSQTARGYVGQVHIFDPRRFSQPRCSFDLDAGFMPTAAVFVDARATVPTEVKSLNEAASGVVCGSARISLKITQSLGDHDPGYIPGHVVLSSNDGRFLVLRAFVESELNAAGNSEQFSRVVAQFNVLDTPLVSNCMISVDRFVCLGLSSSTGRSQLLCFDFLTTLAKPAGASQSDHALFDVPGADTATGPMMMMAAEWTHVIDASTQRVIWLGTAGGGHCHCFSPQRNQFISSSFPASFRVYLFRSVSFLNLPPLRPMVFSLELPAETPCLHAIAAQQTTFPSQAIVWLAVSGFGQPSTSRPSNTDVTTNFSSDTSRGMARLLGYDAASCCLVRLIDLTLPLSRMIDTEGVIDPVDLTICRLLLVPSHPHSSVSRNTVWFATRSGFVGRLRLEQDVSGETKAAVGKPEIPRACDISVSCHGYRRPVCNLIAVH</sequence>
<evidence type="ECO:0000256" key="5">
    <source>
        <dbReference type="SAM" id="MobiDB-lite"/>
    </source>
</evidence>
<dbReference type="PROSITE" id="PS51776">
    <property type="entry name" value="RH1"/>
    <property type="match status" value="1"/>
</dbReference>
<feature type="coiled-coil region" evidence="4">
    <location>
        <begin position="123"/>
        <end position="217"/>
    </location>
</feature>
<keyword evidence="9" id="KW-1185">Reference proteome</keyword>
<evidence type="ECO:0000256" key="1">
    <source>
        <dbReference type="ARBA" id="ARBA00004496"/>
    </source>
</evidence>
<proteinExistence type="predicted"/>
<feature type="domain" description="RH2" evidence="7">
    <location>
        <begin position="413"/>
        <end position="483"/>
    </location>
</feature>
<dbReference type="Gene3D" id="1.20.5.1000">
    <property type="entry name" value="arf6 gtpase in complex with a specific effector, jip4"/>
    <property type="match status" value="1"/>
</dbReference>
<feature type="domain" description="RH1" evidence="6">
    <location>
        <begin position="69"/>
        <end position="157"/>
    </location>
</feature>
<evidence type="ECO:0000313" key="8">
    <source>
        <dbReference type="EMBL" id="KAA3678812.1"/>
    </source>
</evidence>
<keyword evidence="8" id="KW-0418">Kinase</keyword>
<dbReference type="GO" id="GO:0008432">
    <property type="term" value="F:JUN kinase binding"/>
    <property type="evidence" value="ECO:0007669"/>
    <property type="project" value="TreeGrafter"/>
</dbReference>
<dbReference type="GO" id="GO:0005737">
    <property type="term" value="C:cytoplasm"/>
    <property type="evidence" value="ECO:0007669"/>
    <property type="project" value="UniProtKB-SubCell"/>
</dbReference>
<dbReference type="EMBL" id="QNGE01000950">
    <property type="protein sequence ID" value="KAA3678812.1"/>
    <property type="molecule type" value="Genomic_DNA"/>
</dbReference>
<evidence type="ECO:0000313" key="9">
    <source>
        <dbReference type="Proteomes" id="UP000324629"/>
    </source>
</evidence>
<comment type="caution">
    <text evidence="8">The sequence shown here is derived from an EMBL/GenBank/DDBJ whole genome shotgun (WGS) entry which is preliminary data.</text>
</comment>
<dbReference type="InterPro" id="IPR034744">
    <property type="entry name" value="RH2"/>
</dbReference>
<organism evidence="8 9">
    <name type="scientific">Paragonimus westermani</name>
    <dbReference type="NCBI Taxonomy" id="34504"/>
    <lineage>
        <taxon>Eukaryota</taxon>
        <taxon>Metazoa</taxon>
        <taxon>Spiralia</taxon>
        <taxon>Lophotrochozoa</taxon>
        <taxon>Platyhelminthes</taxon>
        <taxon>Trematoda</taxon>
        <taxon>Digenea</taxon>
        <taxon>Plagiorchiida</taxon>
        <taxon>Troglotremata</taxon>
        <taxon>Troglotrematidae</taxon>
        <taxon>Paragonimus</taxon>
    </lineage>
</organism>
<dbReference type="PROSITE" id="PS51777">
    <property type="entry name" value="RH2"/>
    <property type="match status" value="1"/>
</dbReference>
<evidence type="ECO:0000259" key="7">
    <source>
        <dbReference type="PROSITE" id="PS51777"/>
    </source>
</evidence>
<accession>A0A5J4NTH2</accession>
<dbReference type="PANTHER" id="PTHR13886:SF4">
    <property type="entry name" value="JNK-INTERACTING PROTEIN 3"/>
    <property type="match status" value="1"/>
</dbReference>
<dbReference type="InterPro" id="IPR032486">
    <property type="entry name" value="JIP_LZII"/>
</dbReference>
<evidence type="ECO:0000259" key="6">
    <source>
        <dbReference type="PROSITE" id="PS51776"/>
    </source>
</evidence>
<comment type="subcellular location">
    <subcellularLocation>
        <location evidence="1">Cytoplasm</location>
    </subcellularLocation>
</comment>
<feature type="region of interest" description="Disordered" evidence="5">
    <location>
        <begin position="492"/>
        <end position="519"/>
    </location>
</feature>
<dbReference type="InterPro" id="IPR034743">
    <property type="entry name" value="RH1"/>
</dbReference>
<evidence type="ECO:0000256" key="3">
    <source>
        <dbReference type="ARBA" id="ARBA00023054"/>
    </source>
</evidence>
<reference evidence="8 9" key="1">
    <citation type="journal article" date="2019" name="Gigascience">
        <title>Whole-genome sequence of the oriental lung fluke Paragonimus westermani.</title>
        <authorList>
            <person name="Oey H."/>
            <person name="Zakrzewski M."/>
            <person name="Narain K."/>
            <person name="Devi K.R."/>
            <person name="Agatsuma T."/>
            <person name="Nawaratna S."/>
            <person name="Gobert G.N."/>
            <person name="Jones M.K."/>
            <person name="Ragan M.A."/>
            <person name="McManus D.P."/>
            <person name="Krause L."/>
        </authorList>
    </citation>
    <scope>NUCLEOTIDE SEQUENCE [LARGE SCALE GENOMIC DNA]</scope>
    <source>
        <strain evidence="8 9">IND2009</strain>
    </source>
</reference>
<evidence type="ECO:0000256" key="2">
    <source>
        <dbReference type="ARBA" id="ARBA00022490"/>
    </source>
</evidence>
<feature type="coiled-coil region" evidence="4">
    <location>
        <begin position="376"/>
        <end position="448"/>
    </location>
</feature>
<dbReference type="AlphaFoldDB" id="A0A5J4NTH2"/>
<dbReference type="GO" id="GO:0019894">
    <property type="term" value="F:kinesin binding"/>
    <property type="evidence" value="ECO:0007669"/>
    <property type="project" value="TreeGrafter"/>
</dbReference>
<dbReference type="Pfam" id="PF09744">
    <property type="entry name" value="RH1"/>
    <property type="match status" value="1"/>
</dbReference>
<dbReference type="PANTHER" id="PTHR13886">
    <property type="entry name" value="JNK/SAPK-ASSOCIATED PROTEIN"/>
    <property type="match status" value="1"/>
</dbReference>
<dbReference type="InterPro" id="IPR039911">
    <property type="entry name" value="JIP3/JIP4"/>
</dbReference>
<keyword evidence="2" id="KW-0963">Cytoplasm</keyword>
<dbReference type="Pfam" id="PF16471">
    <property type="entry name" value="JIP_LZII"/>
    <property type="match status" value="1"/>
</dbReference>
<dbReference type="GO" id="GO:0005078">
    <property type="term" value="F:MAP-kinase scaffold activity"/>
    <property type="evidence" value="ECO:0007669"/>
    <property type="project" value="InterPro"/>
</dbReference>
<keyword evidence="3 4" id="KW-0175">Coiled coil</keyword>
<evidence type="ECO:0000256" key="4">
    <source>
        <dbReference type="SAM" id="Coils"/>
    </source>
</evidence>
<feature type="compositionally biased region" description="Polar residues" evidence="5">
    <location>
        <begin position="504"/>
        <end position="517"/>
    </location>
</feature>